<reference evidence="6 7" key="1">
    <citation type="submission" date="2020-02" db="EMBL/GenBank/DDBJ databases">
        <title>Genomic and physiological characterization of two novel Nitrospinaceae genera.</title>
        <authorList>
            <person name="Mueller A.J."/>
            <person name="Jung M.-Y."/>
            <person name="Strachan C.R."/>
            <person name="Herbold C.W."/>
            <person name="Kirkegaard R.H."/>
            <person name="Daims H."/>
        </authorList>
    </citation>
    <scope>NUCLEOTIDE SEQUENCE [LARGE SCALE GENOMIC DNA]</scope>
    <source>
        <strain evidence="6">EB</strain>
    </source>
</reference>
<dbReference type="FunFam" id="1.10.10.10:FF:000001">
    <property type="entry name" value="LysR family transcriptional regulator"/>
    <property type="match status" value="1"/>
</dbReference>
<dbReference type="PROSITE" id="PS50931">
    <property type="entry name" value="HTH_LYSR"/>
    <property type="match status" value="1"/>
</dbReference>
<dbReference type="InterPro" id="IPR000847">
    <property type="entry name" value="LysR_HTH_N"/>
</dbReference>
<name>A0A7T0BTT8_9BACT</name>
<comment type="similarity">
    <text evidence="1">Belongs to the LysR transcriptional regulatory family.</text>
</comment>
<dbReference type="Pfam" id="PF03466">
    <property type="entry name" value="LysR_substrate"/>
    <property type="match status" value="1"/>
</dbReference>
<dbReference type="InterPro" id="IPR036390">
    <property type="entry name" value="WH_DNA-bd_sf"/>
</dbReference>
<keyword evidence="4" id="KW-0804">Transcription</keyword>
<dbReference type="PANTHER" id="PTHR30126">
    <property type="entry name" value="HTH-TYPE TRANSCRIPTIONAL REGULATOR"/>
    <property type="match status" value="1"/>
</dbReference>
<dbReference type="KEGG" id="nli:G3M70_02600"/>
<accession>A0A7T0BTT8</accession>
<evidence type="ECO:0000259" key="5">
    <source>
        <dbReference type="PROSITE" id="PS50931"/>
    </source>
</evidence>
<proteinExistence type="inferred from homology"/>
<dbReference type="PRINTS" id="PR00039">
    <property type="entry name" value="HTHLYSR"/>
</dbReference>
<dbReference type="Gene3D" id="3.40.190.290">
    <property type="match status" value="1"/>
</dbReference>
<dbReference type="AlphaFoldDB" id="A0A7T0BTT8"/>
<dbReference type="SUPFAM" id="SSF53850">
    <property type="entry name" value="Periplasmic binding protein-like II"/>
    <property type="match status" value="1"/>
</dbReference>
<sequence>MSWLNYHHLYLFQTIANEGSISKASKTLRLGQPTLSTQLKSLEEYLNIKLFERKNKKLILTEEGKIVLEYANEIFAMGDELQEVVRNGTFNKRTHLRIGVLESLPKRLIHQLVSFARSNRNCATTVLEGDGNYLLRELSAHRIDLLLTNYSPTVDLSEQFDAQLLASVPISIFGTGNYRHLKTNFPQSLINQPFILPTLHSKLRHDLDHFFRANKVSIDITIETQDTSVQKLLGTEGMGLVPLPDFAGKELVDEKKLIKIGTLPEIQENFWLIAGIRKIPNPVALDIMENFSLSI</sequence>
<keyword evidence="3" id="KW-0238">DNA-binding</keyword>
<dbReference type="GO" id="GO:0003700">
    <property type="term" value="F:DNA-binding transcription factor activity"/>
    <property type="evidence" value="ECO:0007669"/>
    <property type="project" value="InterPro"/>
</dbReference>
<protein>
    <submittedName>
        <fullName evidence="6">LysR family transcriptional regulator</fullName>
    </submittedName>
</protein>
<dbReference type="Pfam" id="PF00126">
    <property type="entry name" value="HTH_1"/>
    <property type="match status" value="1"/>
</dbReference>
<dbReference type="InterPro" id="IPR005119">
    <property type="entry name" value="LysR_subst-bd"/>
</dbReference>
<dbReference type="SUPFAM" id="SSF46785">
    <property type="entry name" value="Winged helix' DNA-binding domain"/>
    <property type="match status" value="1"/>
</dbReference>
<evidence type="ECO:0000256" key="2">
    <source>
        <dbReference type="ARBA" id="ARBA00023015"/>
    </source>
</evidence>
<gene>
    <name evidence="6" type="ORF">G3M70_02600</name>
</gene>
<evidence type="ECO:0000313" key="6">
    <source>
        <dbReference type="EMBL" id="QPJ60835.1"/>
    </source>
</evidence>
<dbReference type="PANTHER" id="PTHR30126:SF98">
    <property type="entry name" value="HTH-TYPE TRANSCRIPTIONAL ACTIVATOR BAUR"/>
    <property type="match status" value="1"/>
</dbReference>
<evidence type="ECO:0000256" key="3">
    <source>
        <dbReference type="ARBA" id="ARBA00023125"/>
    </source>
</evidence>
<evidence type="ECO:0000313" key="7">
    <source>
        <dbReference type="Proteomes" id="UP000594688"/>
    </source>
</evidence>
<dbReference type="GO" id="GO:0000976">
    <property type="term" value="F:transcription cis-regulatory region binding"/>
    <property type="evidence" value="ECO:0007669"/>
    <property type="project" value="TreeGrafter"/>
</dbReference>
<feature type="domain" description="HTH lysR-type" evidence="5">
    <location>
        <begin position="4"/>
        <end position="61"/>
    </location>
</feature>
<dbReference type="InterPro" id="IPR036388">
    <property type="entry name" value="WH-like_DNA-bd_sf"/>
</dbReference>
<dbReference type="EMBL" id="CP048685">
    <property type="protein sequence ID" value="QPJ60835.1"/>
    <property type="molecule type" value="Genomic_DNA"/>
</dbReference>
<dbReference type="Gene3D" id="1.10.10.10">
    <property type="entry name" value="Winged helix-like DNA-binding domain superfamily/Winged helix DNA-binding domain"/>
    <property type="match status" value="1"/>
</dbReference>
<organism evidence="6 7">
    <name type="scientific">Candidatus Nitronauta litoralis</name>
    <dbReference type="NCBI Taxonomy" id="2705533"/>
    <lineage>
        <taxon>Bacteria</taxon>
        <taxon>Pseudomonadati</taxon>
        <taxon>Nitrospinota/Tectimicrobiota group</taxon>
        <taxon>Nitrospinota</taxon>
        <taxon>Nitrospinia</taxon>
        <taxon>Nitrospinales</taxon>
        <taxon>Nitrospinaceae</taxon>
        <taxon>Candidatus Nitronauta</taxon>
    </lineage>
</organism>
<keyword evidence="2" id="KW-0805">Transcription regulation</keyword>
<dbReference type="Proteomes" id="UP000594688">
    <property type="component" value="Chromosome"/>
</dbReference>
<evidence type="ECO:0000256" key="1">
    <source>
        <dbReference type="ARBA" id="ARBA00009437"/>
    </source>
</evidence>
<evidence type="ECO:0000256" key="4">
    <source>
        <dbReference type="ARBA" id="ARBA00023163"/>
    </source>
</evidence>